<evidence type="ECO:0000256" key="14">
    <source>
        <dbReference type="ARBA" id="ARBA00023303"/>
    </source>
</evidence>
<evidence type="ECO:0000256" key="4">
    <source>
        <dbReference type="ARBA" id="ARBA00022568"/>
    </source>
</evidence>
<gene>
    <name evidence="21" type="primary">TRPC6</name>
</gene>
<feature type="transmembrane region" description="Helical" evidence="19">
    <location>
        <begin position="410"/>
        <end position="429"/>
    </location>
</feature>
<dbReference type="Ensembl" id="ENSOCUT00000049829.1">
    <property type="protein sequence ID" value="ENSOCUP00000035020.1"/>
    <property type="gene ID" value="ENSOCUG00000017832.4"/>
</dbReference>
<dbReference type="FunFam" id="1.10.287.70:FF:000041">
    <property type="entry name" value="Transient receptor potential cation channel subfamily C member 7"/>
    <property type="match status" value="1"/>
</dbReference>
<dbReference type="GO" id="GO:0034703">
    <property type="term" value="C:cation channel complex"/>
    <property type="evidence" value="ECO:0007669"/>
    <property type="project" value="TreeGrafter"/>
</dbReference>
<dbReference type="EMBL" id="AAGW02008984">
    <property type="status" value="NOT_ANNOTATED_CDS"/>
    <property type="molecule type" value="Genomic_DNA"/>
</dbReference>
<reference evidence="21 22" key="1">
    <citation type="journal article" date="2011" name="Nature">
        <title>A high-resolution map of human evolutionary constraint using 29 mammals.</title>
        <authorList>
            <person name="Lindblad-Toh K."/>
            <person name="Garber M."/>
            <person name="Zuk O."/>
            <person name="Lin M.F."/>
            <person name="Parker B.J."/>
            <person name="Washietl S."/>
            <person name="Kheradpour P."/>
            <person name="Ernst J."/>
            <person name="Jordan G."/>
            <person name="Mauceli E."/>
            <person name="Ward L.D."/>
            <person name="Lowe C.B."/>
            <person name="Holloway A.K."/>
            <person name="Clamp M."/>
            <person name="Gnerre S."/>
            <person name="Alfoldi J."/>
            <person name="Beal K."/>
            <person name="Chang J."/>
            <person name="Clawson H."/>
            <person name="Cuff J."/>
            <person name="Di Palma F."/>
            <person name="Fitzgerald S."/>
            <person name="Flicek P."/>
            <person name="Guttman M."/>
            <person name="Hubisz M.J."/>
            <person name="Jaffe D.B."/>
            <person name="Jungreis I."/>
            <person name="Kent W.J."/>
            <person name="Kostka D."/>
            <person name="Lara M."/>
            <person name="Martins A.L."/>
            <person name="Massingham T."/>
            <person name="Moltke I."/>
            <person name="Raney B.J."/>
            <person name="Rasmussen M.D."/>
            <person name="Robinson J."/>
            <person name="Stark A."/>
            <person name="Vilella A.J."/>
            <person name="Wen J."/>
            <person name="Xie X."/>
            <person name="Zody M.C."/>
            <person name="Baldwin J."/>
            <person name="Bloom T."/>
            <person name="Chin C.W."/>
            <person name="Heiman D."/>
            <person name="Nicol R."/>
            <person name="Nusbaum C."/>
            <person name="Young S."/>
            <person name="Wilkinson J."/>
            <person name="Worley K.C."/>
            <person name="Kovar C.L."/>
            <person name="Muzny D.M."/>
            <person name="Gibbs R.A."/>
            <person name="Cree A."/>
            <person name="Dihn H.H."/>
            <person name="Fowler G."/>
            <person name="Jhangiani S."/>
            <person name="Joshi V."/>
            <person name="Lee S."/>
            <person name="Lewis L.R."/>
            <person name="Nazareth L.V."/>
            <person name="Okwuonu G."/>
            <person name="Santibanez J."/>
            <person name="Warren W.C."/>
            <person name="Mardis E.R."/>
            <person name="Weinstock G.M."/>
            <person name="Wilson R.K."/>
            <person name="Delehaunty K."/>
            <person name="Dooling D."/>
            <person name="Fronik C."/>
            <person name="Fulton L."/>
            <person name="Fulton B."/>
            <person name="Graves T."/>
            <person name="Minx P."/>
            <person name="Sodergren E."/>
            <person name="Birney E."/>
            <person name="Margulies E.H."/>
            <person name="Herrero J."/>
            <person name="Green E.D."/>
            <person name="Haussler D."/>
            <person name="Siepel A."/>
            <person name="Goldman N."/>
            <person name="Pollard K.S."/>
            <person name="Pedersen J.S."/>
            <person name="Lander E.S."/>
            <person name="Kellis M."/>
        </authorList>
    </citation>
    <scope>NUCLEOTIDE SEQUENCE [LARGE SCALE GENOMIC DNA]</scope>
    <source>
        <strain evidence="21 22">Thorbecke inbred</strain>
    </source>
</reference>
<reference evidence="21" key="2">
    <citation type="submission" date="2025-08" db="UniProtKB">
        <authorList>
            <consortium name="Ensembl"/>
        </authorList>
    </citation>
    <scope>IDENTIFICATION</scope>
    <source>
        <strain evidence="21">Thorbecke</strain>
    </source>
</reference>
<evidence type="ECO:0000256" key="16">
    <source>
        <dbReference type="PROSITE-ProRule" id="PRU00023"/>
    </source>
</evidence>
<evidence type="ECO:0000256" key="5">
    <source>
        <dbReference type="ARBA" id="ARBA00022673"/>
    </source>
</evidence>
<dbReference type="Proteomes" id="UP000001811">
    <property type="component" value="Chromosome 1"/>
</dbReference>
<reference evidence="21" key="3">
    <citation type="submission" date="2025-09" db="UniProtKB">
        <authorList>
            <consortium name="Ensembl"/>
        </authorList>
    </citation>
    <scope>IDENTIFICATION</scope>
    <source>
        <strain evidence="21">Thorbecke</strain>
    </source>
</reference>
<dbReference type="PRINTS" id="PR01097">
    <property type="entry name" value="TRNSRECEPTRP"/>
</dbReference>
<feature type="domain" description="Transient receptor ion channel" evidence="20">
    <location>
        <begin position="251"/>
        <end position="313"/>
    </location>
</feature>
<proteinExistence type="predicted"/>
<dbReference type="EMBL" id="AAGW02008985">
    <property type="status" value="NOT_ANNOTATED_CDS"/>
    <property type="molecule type" value="Genomic_DNA"/>
</dbReference>
<name>A0A5F9CNB4_RABIT</name>
<feature type="transmembrane region" description="Helical" evidence="19">
    <location>
        <begin position="325"/>
        <end position="344"/>
    </location>
</feature>
<keyword evidence="9 19" id="KW-1133">Transmembrane helix</keyword>
<keyword evidence="13" id="KW-0325">Glycoprotein</keyword>
<dbReference type="Gene3D" id="1.10.287.70">
    <property type="match status" value="1"/>
</dbReference>
<evidence type="ECO:0000256" key="11">
    <source>
        <dbReference type="ARBA" id="ARBA00023065"/>
    </source>
</evidence>
<evidence type="ECO:0000256" key="13">
    <source>
        <dbReference type="ARBA" id="ARBA00023180"/>
    </source>
</evidence>
<evidence type="ECO:0000256" key="10">
    <source>
        <dbReference type="ARBA" id="ARBA00023043"/>
    </source>
</evidence>
<evidence type="ECO:0000256" key="12">
    <source>
        <dbReference type="ARBA" id="ARBA00023136"/>
    </source>
</evidence>
<keyword evidence="2" id="KW-0813">Transport</keyword>
<dbReference type="InterPro" id="IPR005462">
    <property type="entry name" value="TRPC6_channel"/>
</dbReference>
<evidence type="ECO:0000256" key="8">
    <source>
        <dbReference type="ARBA" id="ARBA00022837"/>
    </source>
</evidence>
<comment type="subcellular location">
    <subcellularLocation>
        <location evidence="1">Cell membrane</location>
        <topology evidence="1">Multi-pass membrane protein</topology>
    </subcellularLocation>
</comment>
<keyword evidence="14" id="KW-0407">Ion channel</keyword>
<dbReference type="PRINTS" id="PR01647">
    <property type="entry name" value="TRPCHANNEL6"/>
</dbReference>
<evidence type="ECO:0000256" key="19">
    <source>
        <dbReference type="SAM" id="Phobius"/>
    </source>
</evidence>
<feature type="transmembrane region" description="Helical" evidence="19">
    <location>
        <begin position="516"/>
        <end position="538"/>
    </location>
</feature>
<evidence type="ECO:0000256" key="9">
    <source>
        <dbReference type="ARBA" id="ARBA00022989"/>
    </source>
</evidence>
<organism evidence="21 22">
    <name type="scientific">Oryctolagus cuniculus</name>
    <name type="common">Rabbit</name>
    <dbReference type="NCBI Taxonomy" id="9986"/>
    <lineage>
        <taxon>Eukaryota</taxon>
        <taxon>Metazoa</taxon>
        <taxon>Chordata</taxon>
        <taxon>Craniata</taxon>
        <taxon>Vertebrata</taxon>
        <taxon>Euteleostomi</taxon>
        <taxon>Mammalia</taxon>
        <taxon>Eutheria</taxon>
        <taxon>Euarchontoglires</taxon>
        <taxon>Glires</taxon>
        <taxon>Lagomorpha</taxon>
        <taxon>Leporidae</taxon>
        <taxon>Oryctolagus</taxon>
    </lineage>
</organism>
<dbReference type="EMBL" id="AAGW02008986">
    <property type="status" value="NOT_ANNOTATED_CDS"/>
    <property type="molecule type" value="Genomic_DNA"/>
</dbReference>
<feature type="coiled-coil region" evidence="17">
    <location>
        <begin position="766"/>
        <end position="801"/>
    </location>
</feature>
<dbReference type="EMBL" id="AAGW02008988">
    <property type="status" value="NOT_ANNOTATED_CDS"/>
    <property type="molecule type" value="Genomic_DNA"/>
</dbReference>
<dbReference type="SMART" id="SM01420">
    <property type="entry name" value="TRP_2"/>
    <property type="match status" value="1"/>
</dbReference>
<dbReference type="PANTHER" id="PTHR10117">
    <property type="entry name" value="TRANSIENT RECEPTOR POTENTIAL CHANNEL"/>
    <property type="match status" value="1"/>
</dbReference>
<keyword evidence="3" id="KW-1003">Cell membrane</keyword>
<dbReference type="PROSITE" id="PS50088">
    <property type="entry name" value="ANK_REPEAT"/>
    <property type="match status" value="1"/>
</dbReference>
<evidence type="ECO:0000256" key="7">
    <source>
        <dbReference type="ARBA" id="ARBA00022737"/>
    </source>
</evidence>
<evidence type="ECO:0000313" key="21">
    <source>
        <dbReference type="Ensembl" id="ENSOCUP00000035020.1"/>
    </source>
</evidence>
<dbReference type="Gene3D" id="1.25.40.20">
    <property type="entry name" value="Ankyrin repeat-containing domain"/>
    <property type="match status" value="1"/>
</dbReference>
<keyword evidence="7" id="KW-0677">Repeat</keyword>
<dbReference type="InterPro" id="IPR002110">
    <property type="entry name" value="Ankyrin_rpt"/>
</dbReference>
<keyword evidence="11" id="KW-0406">Ion transport</keyword>
<dbReference type="GO" id="GO:0015279">
    <property type="term" value="F:store-operated calcium channel activity"/>
    <property type="evidence" value="ECO:0007669"/>
    <property type="project" value="TreeGrafter"/>
</dbReference>
<dbReference type="GeneTree" id="ENSGT01060000248588"/>
<evidence type="ECO:0000259" key="20">
    <source>
        <dbReference type="SMART" id="SM01420"/>
    </source>
</evidence>
<evidence type="ECO:0000256" key="2">
    <source>
        <dbReference type="ARBA" id="ARBA00022448"/>
    </source>
</evidence>
<feature type="repeat" description="ANK" evidence="16">
    <location>
        <begin position="216"/>
        <end position="248"/>
    </location>
</feature>
<dbReference type="InterPro" id="IPR013555">
    <property type="entry name" value="TRP_dom"/>
</dbReference>
<dbReference type="FunFam" id="1.25.40.20:FF:000157">
    <property type="entry name" value="short transient receptor potential channel 6 isoform X1"/>
    <property type="match status" value="1"/>
</dbReference>
<feature type="transmembrane region" description="Helical" evidence="19">
    <location>
        <begin position="372"/>
        <end position="390"/>
    </location>
</feature>
<keyword evidence="8" id="KW-0106">Calcium</keyword>
<dbReference type="EMBL" id="AAGW02008987">
    <property type="status" value="NOT_ANNOTATED_CDS"/>
    <property type="molecule type" value="Genomic_DNA"/>
</dbReference>
<evidence type="ECO:0000313" key="22">
    <source>
        <dbReference type="Proteomes" id="UP000001811"/>
    </source>
</evidence>
<dbReference type="AlphaFoldDB" id="A0A5F9CNB4"/>
<evidence type="ECO:0000256" key="18">
    <source>
        <dbReference type="SAM" id="MobiDB-lite"/>
    </source>
</evidence>
<dbReference type="GO" id="GO:0051480">
    <property type="term" value="P:regulation of cytosolic calcium ion concentration"/>
    <property type="evidence" value="ECO:0007669"/>
    <property type="project" value="TreeGrafter"/>
</dbReference>
<dbReference type="InterPro" id="IPR005821">
    <property type="entry name" value="Ion_trans_dom"/>
</dbReference>
<sequence>MTQSPAFGPRRGCPAAAGAGARRNESQDYLLMDSELGDDGCPQLPLPPYAYYPSFRGTDNRLTHRRQTVLREKGRRLANRGPAYMFSDRSTSLSIEEERFLDAAEYGNIPVVRKMLEECLSLNVNCVDYMGQNALQLAVANEHLEITELLLKKENLSRVGDALLLAISKGYVRIVEAILNHPAFAEGRRLATSPSQSELQLDDFYAYDEDGTRFSHDVTPIILAAHCQEYEIVHTLLRKGARIERPHDYFCKCSECNQKQKHDSFSHSRSRINAYKGLASPAYLSLSSEDPVMTALELSNELAVLANIEKEFKMGKIMRGPFMKFVAHAASFTIFLGLLVMNAADRFEGTKLLPNETSTDNAKQLFRMKTSCFSWMEMLIISWVIGMIWAECKEIWTQGPKEYLFELWNMLDFGMLAIFAASFIARFMAFWHASKAQSIIDANDTLKDLTKVTLGDNVKYYNLARIKWDPSDPQIISEGLYAIAVVLSFSRIAYILPANESFGPLQISLGRTVKDIFKFMVIFIMVFVAFMIGMFNLYSYYIGAKQNEAFTTVEESFKTLFWAIFGLSEVKSVVINCNHKFIENIGYVLYGVYNVTMVIVLLNMLIAMINSSFQEIEDDADVEWKFARAKLWFSYFEEGRTLPVPFNLVPSPKSLFYLLLKLKKWISELFQGHKKGFQEDAEMNKRNEEKKLGILGSHEDLSKLSLDKKQLGHDKQPSIRSSEDFHLNSFNKPPRQYQKIMKRLIKRYVLKAQIDKESDEVNEGELKEIKQDISSLRYELLEEKSQNTEDLAELIRKLGEKLSLEPNQEESNR</sequence>
<dbReference type="PANTHER" id="PTHR10117:SF7">
    <property type="entry name" value="SHORT TRANSIENT RECEPTOR POTENTIAL CHANNEL 6"/>
    <property type="match status" value="1"/>
</dbReference>
<keyword evidence="5" id="KW-0107">Calcium channel</keyword>
<dbReference type="Pfam" id="PF08344">
    <property type="entry name" value="TRP_2"/>
    <property type="match status" value="1"/>
</dbReference>
<dbReference type="GO" id="GO:0007338">
    <property type="term" value="P:single fertilization"/>
    <property type="evidence" value="ECO:0007669"/>
    <property type="project" value="TreeGrafter"/>
</dbReference>
<dbReference type="Pfam" id="PF00520">
    <property type="entry name" value="Ion_trans"/>
    <property type="match status" value="1"/>
</dbReference>
<dbReference type="SMART" id="SM00248">
    <property type="entry name" value="ANK"/>
    <property type="match status" value="3"/>
</dbReference>
<dbReference type="Bgee" id="ENSOCUG00000017832">
    <property type="expression patterns" value="Expressed in blood and 12 other cell types or tissues"/>
</dbReference>
<evidence type="ECO:0000256" key="3">
    <source>
        <dbReference type="ARBA" id="ARBA00022475"/>
    </source>
</evidence>
<dbReference type="GO" id="GO:0005886">
    <property type="term" value="C:plasma membrane"/>
    <property type="evidence" value="ECO:0007669"/>
    <property type="project" value="UniProtKB-SubCell"/>
</dbReference>
<dbReference type="EMBL" id="AAGW02008983">
    <property type="status" value="NOT_ANNOTATED_CDS"/>
    <property type="molecule type" value="Genomic_DNA"/>
</dbReference>
<protein>
    <submittedName>
        <fullName evidence="21">Transient receptor potential cation channel subfamily C member 6</fullName>
    </submittedName>
</protein>
<keyword evidence="10 16" id="KW-0040">ANK repeat</keyword>
<keyword evidence="6 19" id="KW-0812">Transmembrane</keyword>
<feature type="region of interest" description="Disordered" evidence="18">
    <location>
        <begin position="1"/>
        <end position="21"/>
    </location>
</feature>
<feature type="transmembrane region" description="Helical" evidence="19">
    <location>
        <begin position="475"/>
        <end position="496"/>
    </location>
</feature>
<keyword evidence="17" id="KW-0175">Coiled coil</keyword>
<dbReference type="GO" id="GO:0070679">
    <property type="term" value="F:inositol 1,4,5 trisphosphate binding"/>
    <property type="evidence" value="ECO:0007669"/>
    <property type="project" value="TreeGrafter"/>
</dbReference>
<dbReference type="InterPro" id="IPR002153">
    <property type="entry name" value="TRPC_channel"/>
</dbReference>
<evidence type="ECO:0000256" key="15">
    <source>
        <dbReference type="ARBA" id="ARBA00036634"/>
    </source>
</evidence>
<comment type="catalytic activity">
    <reaction evidence="15">
        <text>Ca(2+)(in) = Ca(2+)(out)</text>
        <dbReference type="Rhea" id="RHEA:29671"/>
        <dbReference type="ChEBI" id="CHEBI:29108"/>
    </reaction>
</comment>
<feature type="transmembrane region" description="Helical" evidence="19">
    <location>
        <begin position="587"/>
        <end position="609"/>
    </location>
</feature>
<evidence type="ECO:0000256" key="6">
    <source>
        <dbReference type="ARBA" id="ARBA00022692"/>
    </source>
</evidence>
<keyword evidence="12 19" id="KW-0472">Membrane</keyword>
<keyword evidence="4" id="KW-0109">Calcium transport</keyword>
<evidence type="ECO:0000256" key="17">
    <source>
        <dbReference type="SAM" id="Coils"/>
    </source>
</evidence>
<evidence type="ECO:0000256" key="1">
    <source>
        <dbReference type="ARBA" id="ARBA00004651"/>
    </source>
</evidence>
<dbReference type="Pfam" id="PF12796">
    <property type="entry name" value="Ank_2"/>
    <property type="match status" value="1"/>
</dbReference>
<dbReference type="SUPFAM" id="SSF48403">
    <property type="entry name" value="Ankyrin repeat"/>
    <property type="match status" value="1"/>
</dbReference>
<keyword evidence="22" id="KW-1185">Reference proteome</keyword>
<dbReference type="InterPro" id="IPR036770">
    <property type="entry name" value="Ankyrin_rpt-contain_sf"/>
</dbReference>
<accession>A0A5F9CNB4</accession>